<keyword evidence="4" id="KW-1185">Reference proteome</keyword>
<sequence>MRKLAALLLILTCTLYTNSWAQDTLPKFSVVTKGNKKAIISWVNNYPIVTQISIQRSKDSLKGFVTIMSMADPTVPQNGFVDSKAPDMNQFYRIFVVKNNGQFLFTQSKRPFFDTVKVAEKQQPENARRVVISEGVSEKQAEEIKEKLQPTTTTTTTTPPPVVVKPPEPEKFYFVKKRDTLVATINAKDLKKFRDSMVTKTKDTMAFVGLDTIVLKPFVPKEVYKPSKFVYTEKDGNVTINLPTASLHKYNIKFFDMQGIPQFDIDEIKESPLLIDKVNFLRSGWYKFELYEDGKLKEKHRFFIPKE</sequence>
<evidence type="ECO:0000313" key="4">
    <source>
        <dbReference type="Proteomes" id="UP000677244"/>
    </source>
</evidence>
<gene>
    <name evidence="3" type="ORF">J7I42_12530</name>
</gene>
<dbReference type="EMBL" id="JAGHKO010000002">
    <property type="protein sequence ID" value="MBO9201096.1"/>
    <property type="molecule type" value="Genomic_DNA"/>
</dbReference>
<feature type="chain" id="PRO_5046425102" evidence="2">
    <location>
        <begin position="22"/>
        <end position="307"/>
    </location>
</feature>
<evidence type="ECO:0000256" key="1">
    <source>
        <dbReference type="SAM" id="MobiDB-lite"/>
    </source>
</evidence>
<protein>
    <submittedName>
        <fullName evidence="3">Uncharacterized protein</fullName>
    </submittedName>
</protein>
<proteinExistence type="predicted"/>
<evidence type="ECO:0000256" key="2">
    <source>
        <dbReference type="SAM" id="SignalP"/>
    </source>
</evidence>
<comment type="caution">
    <text evidence="3">The sequence shown here is derived from an EMBL/GenBank/DDBJ whole genome shotgun (WGS) entry which is preliminary data.</text>
</comment>
<feature type="region of interest" description="Disordered" evidence="1">
    <location>
        <begin position="143"/>
        <end position="163"/>
    </location>
</feature>
<feature type="signal peptide" evidence="2">
    <location>
        <begin position="1"/>
        <end position="21"/>
    </location>
</feature>
<name>A0ABS3YT67_9BACT</name>
<dbReference type="Proteomes" id="UP000677244">
    <property type="component" value="Unassembled WGS sequence"/>
</dbReference>
<evidence type="ECO:0000313" key="3">
    <source>
        <dbReference type="EMBL" id="MBO9201096.1"/>
    </source>
</evidence>
<organism evidence="3 4">
    <name type="scientific">Niastella soli</name>
    <dbReference type="NCBI Taxonomy" id="2821487"/>
    <lineage>
        <taxon>Bacteria</taxon>
        <taxon>Pseudomonadati</taxon>
        <taxon>Bacteroidota</taxon>
        <taxon>Chitinophagia</taxon>
        <taxon>Chitinophagales</taxon>
        <taxon>Chitinophagaceae</taxon>
        <taxon>Niastella</taxon>
    </lineage>
</organism>
<keyword evidence="2" id="KW-0732">Signal</keyword>
<accession>A0ABS3YT67</accession>
<reference evidence="3 4" key="1">
    <citation type="submission" date="2021-03" db="EMBL/GenBank/DDBJ databases">
        <title>Assistant Professor.</title>
        <authorList>
            <person name="Huq M.A."/>
        </authorList>
    </citation>
    <scope>NUCLEOTIDE SEQUENCE [LARGE SCALE GENOMIC DNA]</scope>
    <source>
        <strain evidence="3 4">MAH-29</strain>
    </source>
</reference>
<dbReference type="RefSeq" id="WP_209139166.1">
    <property type="nucleotide sequence ID" value="NZ_JAGHKO010000002.1"/>
</dbReference>